<reference evidence="2" key="1">
    <citation type="journal article" date="2019" name="Nat. Commun.">
        <title>Expansion of phycobilisome linker gene families in mesophilic red algae.</title>
        <authorList>
            <person name="Lee J."/>
            <person name="Kim D."/>
            <person name="Bhattacharya D."/>
            <person name="Yoon H.S."/>
        </authorList>
    </citation>
    <scope>NUCLEOTIDE SEQUENCE [LARGE SCALE GENOMIC DNA]</scope>
    <source>
        <strain evidence="2">CCMP 1328</strain>
    </source>
</reference>
<keyword evidence="2" id="KW-1185">Reference proteome</keyword>
<name>A0A5J4Z4G8_PORPP</name>
<dbReference type="Pfam" id="PF04724">
    <property type="entry name" value="Glyco_transf_17"/>
    <property type="match status" value="1"/>
</dbReference>
<dbReference type="GO" id="GO:0006044">
    <property type="term" value="P:N-acetylglucosamine metabolic process"/>
    <property type="evidence" value="ECO:0007669"/>
    <property type="project" value="TreeGrafter"/>
</dbReference>
<dbReference type="Proteomes" id="UP000324585">
    <property type="component" value="Unassembled WGS sequence"/>
</dbReference>
<evidence type="ECO:0000313" key="1">
    <source>
        <dbReference type="EMBL" id="KAA8498225.1"/>
    </source>
</evidence>
<accession>A0A5J4Z4G8</accession>
<dbReference type="GO" id="GO:0003830">
    <property type="term" value="F:beta-1,4-mannosylglycoprotein 4-beta-N-acetylglucosaminyltransferase activity"/>
    <property type="evidence" value="ECO:0007669"/>
    <property type="project" value="InterPro"/>
</dbReference>
<dbReference type="OrthoDB" id="6474464at2759"/>
<protein>
    <submittedName>
        <fullName evidence="1">Uncharacterized protein</fullName>
    </submittedName>
</protein>
<gene>
    <name evidence="1" type="ORF">FVE85_5810</name>
</gene>
<dbReference type="PANTHER" id="PTHR12224">
    <property type="entry name" value="BETA-1,4-MANNOSYL-GLYCOPROTEIN BETA-1,4-N-ACETYLGLUCOSAMINYL-TRANSFERASE"/>
    <property type="match status" value="1"/>
</dbReference>
<dbReference type="GO" id="GO:0016020">
    <property type="term" value="C:membrane"/>
    <property type="evidence" value="ECO:0007669"/>
    <property type="project" value="InterPro"/>
</dbReference>
<evidence type="ECO:0000313" key="2">
    <source>
        <dbReference type="Proteomes" id="UP000324585"/>
    </source>
</evidence>
<sequence>MRSDSAKSVFPVLIPPAVEEQIARGISVKDIIKLLHGPSGKPKKKSSIKRTYDSQAFVNLLISNAQRWPHGTLPDEDANTSQILELIEPYVVAEPAEGLAIEQNPDEIPLECQNDRYKLALSGERRASPAFIVDFVLVGYNLDLLEIRMLETYEYVDVFVVYEGAMTQKGTRKPFYLRDSIATNPERWARFADKMLYVFGSEADLAGSQVADWDFERAPRHLSVAKLKVSGHPLAQKVKAVAADQAHMAFAIQNDEDEIALAHTLKHLKFCTLKPNLHSQRQATVALMPVLFKLNFEWHERSRLQEPKDLVFQHVLREWTEAGVVPSKAFALEYLDVAWDVGPLVEPLHDVLHSWNGLIRTHQAHIMHHFMGPGCGVHISSVNEPVFQLLKTLSVIEANAINSMYPWIFEMARKGMLTPNHLIWSSDPWQSFRGGKHTSLVEKSVRKLIANSIPWAVRYNPNRFPFLLPHAVQGVQSARCILSRGSPVQTAHGFLWHSGGPVNQSTFPKEIWKGSSIEEALERPSALRLEHGASAVEKYLAERLQRAPVQCPDGLSVW</sequence>
<proteinExistence type="predicted"/>
<dbReference type="PANTHER" id="PTHR12224:SF0">
    <property type="entry name" value="BETA-1,4-MANNOSYL-GLYCOPROTEIN 4-BETA-N-ACETYLGLUCOSAMINYLTRANSFERASE"/>
    <property type="match status" value="1"/>
</dbReference>
<dbReference type="InterPro" id="IPR006813">
    <property type="entry name" value="Glyco_trans_17"/>
</dbReference>
<comment type="caution">
    <text evidence="1">The sequence shown here is derived from an EMBL/GenBank/DDBJ whole genome shotgun (WGS) entry which is preliminary data.</text>
</comment>
<organism evidence="1 2">
    <name type="scientific">Porphyridium purpureum</name>
    <name type="common">Red alga</name>
    <name type="synonym">Porphyridium cruentum</name>
    <dbReference type="NCBI Taxonomy" id="35688"/>
    <lineage>
        <taxon>Eukaryota</taxon>
        <taxon>Rhodophyta</taxon>
        <taxon>Bangiophyceae</taxon>
        <taxon>Porphyridiales</taxon>
        <taxon>Porphyridiaceae</taxon>
        <taxon>Porphyridium</taxon>
    </lineage>
</organism>
<dbReference type="EMBL" id="VRMN01000001">
    <property type="protein sequence ID" value="KAA8498225.1"/>
    <property type="molecule type" value="Genomic_DNA"/>
</dbReference>
<dbReference type="AlphaFoldDB" id="A0A5J4Z4G8"/>